<accession>A0AAV6NQ93</accession>
<sequence>MFDGMDQRTVVSWNSMIIGYVQSGEPEMAIAGGRDRDKLSNVILVEALHAYADLGDRKREKFVDKLNLGCDAAVTRYGVRDSTISRKWIKAFDGSLQCHGRPSRSSW</sequence>
<evidence type="ECO:0000313" key="2">
    <source>
        <dbReference type="Proteomes" id="UP000685013"/>
    </source>
</evidence>
<gene>
    <name evidence="1" type="primary">PCMP-H40</name>
    <name evidence="1" type="ORF">SDJN03_06324</name>
</gene>
<name>A0AAV6NQ93_9ROSI</name>
<dbReference type="EMBL" id="JAGKQH010000004">
    <property type="protein sequence ID" value="KAG6601091.1"/>
    <property type="molecule type" value="Genomic_DNA"/>
</dbReference>
<reference evidence="1 2" key="1">
    <citation type="journal article" date="2021" name="Hortic Res">
        <title>The domestication of Cucurbita argyrosperma as revealed by the genome of its wild relative.</title>
        <authorList>
            <person name="Barrera-Redondo J."/>
            <person name="Sanchez-de la Vega G."/>
            <person name="Aguirre-Liguori J.A."/>
            <person name="Castellanos-Morales G."/>
            <person name="Gutierrez-Guerrero Y.T."/>
            <person name="Aguirre-Dugua X."/>
            <person name="Aguirre-Planter E."/>
            <person name="Tenaillon M.I."/>
            <person name="Lira-Saade R."/>
            <person name="Eguiarte L.E."/>
        </authorList>
    </citation>
    <scope>NUCLEOTIDE SEQUENCE [LARGE SCALE GENOMIC DNA]</scope>
    <source>
        <strain evidence="1">JBR-2021</strain>
    </source>
</reference>
<comment type="caution">
    <text evidence="1">The sequence shown here is derived from an EMBL/GenBank/DDBJ whole genome shotgun (WGS) entry which is preliminary data.</text>
</comment>
<dbReference type="Proteomes" id="UP000685013">
    <property type="component" value="Chromosome 4"/>
</dbReference>
<protein>
    <submittedName>
        <fullName evidence="1">Pentatricopeptide repeat-containing protein, chloroplastic</fullName>
    </submittedName>
</protein>
<feature type="non-terminal residue" evidence="1">
    <location>
        <position position="1"/>
    </location>
</feature>
<keyword evidence="2" id="KW-1185">Reference proteome</keyword>
<proteinExistence type="predicted"/>
<dbReference type="AlphaFoldDB" id="A0AAV6NQ93"/>
<evidence type="ECO:0000313" key="1">
    <source>
        <dbReference type="EMBL" id="KAG6601091.1"/>
    </source>
</evidence>
<organism evidence="1 2">
    <name type="scientific">Cucurbita argyrosperma subsp. sororia</name>
    <dbReference type="NCBI Taxonomy" id="37648"/>
    <lineage>
        <taxon>Eukaryota</taxon>
        <taxon>Viridiplantae</taxon>
        <taxon>Streptophyta</taxon>
        <taxon>Embryophyta</taxon>
        <taxon>Tracheophyta</taxon>
        <taxon>Spermatophyta</taxon>
        <taxon>Magnoliopsida</taxon>
        <taxon>eudicotyledons</taxon>
        <taxon>Gunneridae</taxon>
        <taxon>Pentapetalae</taxon>
        <taxon>rosids</taxon>
        <taxon>fabids</taxon>
        <taxon>Cucurbitales</taxon>
        <taxon>Cucurbitaceae</taxon>
        <taxon>Cucurbiteae</taxon>
        <taxon>Cucurbita</taxon>
    </lineage>
</organism>